<feature type="transmembrane region" description="Helical" evidence="5">
    <location>
        <begin position="348"/>
        <end position="372"/>
    </location>
</feature>
<evidence type="ECO:0000256" key="4">
    <source>
        <dbReference type="ARBA" id="ARBA00023136"/>
    </source>
</evidence>
<organism evidence="7 8">
    <name type="scientific">Gordonia spumicola</name>
    <dbReference type="NCBI Taxonomy" id="589161"/>
    <lineage>
        <taxon>Bacteria</taxon>
        <taxon>Bacillati</taxon>
        <taxon>Actinomycetota</taxon>
        <taxon>Actinomycetes</taxon>
        <taxon>Mycobacteriales</taxon>
        <taxon>Gordoniaceae</taxon>
        <taxon>Gordonia</taxon>
    </lineage>
</organism>
<feature type="transmembrane region" description="Helical" evidence="5">
    <location>
        <begin position="172"/>
        <end position="194"/>
    </location>
</feature>
<evidence type="ECO:0000256" key="2">
    <source>
        <dbReference type="ARBA" id="ARBA00022692"/>
    </source>
</evidence>
<reference evidence="8" key="1">
    <citation type="submission" date="2019-06" db="EMBL/GenBank/DDBJ databases">
        <title>Gordonia isolated from sludge of a wastewater treatment plant.</title>
        <authorList>
            <person name="Tamura T."/>
            <person name="Aoyama K."/>
            <person name="Kang Y."/>
            <person name="Saito S."/>
            <person name="Akiyama N."/>
            <person name="Yazawa K."/>
            <person name="Gonoi T."/>
            <person name="Mikami Y."/>
        </authorList>
    </citation>
    <scope>NUCLEOTIDE SEQUENCE [LARGE SCALE GENOMIC DNA]</scope>
    <source>
        <strain evidence="8">NBRC 107696</strain>
    </source>
</reference>
<sequence>MTDTVLHTDSTTDAATGSGRLQGDLGVFHIAAMVIATASPLGVMGGAAAFAMAGGNGYGVAGTYLMMTILMLGFAYCLGVMSPSVRNAGAFFSFVGKGFGPMAGVATAALAWLVYYAVMFMVYAYLGVQVNGVVVTLGGPDVDWWVYALASMAIVGTLGYRRIDLTTKVLSVTLTVEVALILIVNTAVVVHGGASGLHFEGFTPSSMFPDGSGFAVAAMFCAMSFIGFEATTVFRDEARDPDRTVPRATYIAVVFIGLLYAGSAWAQSMGYTPDGLAEAGSQGSAVLLGNAATYVAQTLADVIQVLLVSALFATALSFHNVLARYMHTLGRAGLLPTRMSAVHPRHQAPSFSSLVMSIVSVATLAVALIAGLDPIIDIVNWANGVSALGFFVLLTVTTAAVVAFLVRRRAARPLAYVTAVGATLAFAALTWVAVVNFGTLAGGDTALAVVLIGTIPALALAALARAVVLRRTSPSRWQSLRELISSH</sequence>
<evidence type="ECO:0000256" key="1">
    <source>
        <dbReference type="ARBA" id="ARBA00004141"/>
    </source>
</evidence>
<proteinExistence type="predicted"/>
<dbReference type="GO" id="GO:0016020">
    <property type="term" value="C:membrane"/>
    <property type="evidence" value="ECO:0007669"/>
    <property type="project" value="UniProtKB-SubCell"/>
</dbReference>
<feature type="transmembrane region" description="Helical" evidence="5">
    <location>
        <begin position="384"/>
        <end position="406"/>
    </location>
</feature>
<dbReference type="EMBL" id="BJOV01000002">
    <property type="protein sequence ID" value="GEE00585.1"/>
    <property type="molecule type" value="Genomic_DNA"/>
</dbReference>
<evidence type="ECO:0000313" key="7">
    <source>
        <dbReference type="EMBL" id="GEE00585.1"/>
    </source>
</evidence>
<dbReference type="InterPro" id="IPR004841">
    <property type="entry name" value="AA-permease/SLC12A_dom"/>
</dbReference>
<feature type="transmembrane region" description="Helical" evidence="5">
    <location>
        <begin position="58"/>
        <end position="81"/>
    </location>
</feature>
<dbReference type="GO" id="GO:0055085">
    <property type="term" value="P:transmembrane transport"/>
    <property type="evidence" value="ECO:0007669"/>
    <property type="project" value="InterPro"/>
</dbReference>
<feature type="transmembrane region" description="Helical" evidence="5">
    <location>
        <begin position="102"/>
        <end position="124"/>
    </location>
</feature>
<evidence type="ECO:0000259" key="6">
    <source>
        <dbReference type="Pfam" id="PF00324"/>
    </source>
</evidence>
<dbReference type="InterPro" id="IPR050367">
    <property type="entry name" value="APC_superfamily"/>
</dbReference>
<dbReference type="PIRSF" id="PIRSF006060">
    <property type="entry name" value="AA_transporter"/>
    <property type="match status" value="1"/>
</dbReference>
<feature type="transmembrane region" description="Helical" evidence="5">
    <location>
        <begin position="27"/>
        <end position="52"/>
    </location>
</feature>
<feature type="transmembrane region" description="Helical" evidence="5">
    <location>
        <begin position="446"/>
        <end position="468"/>
    </location>
</feature>
<feature type="transmembrane region" description="Helical" evidence="5">
    <location>
        <begin position="247"/>
        <end position="266"/>
    </location>
</feature>
<keyword evidence="2 5" id="KW-0812">Transmembrane</keyword>
<gene>
    <name evidence="7" type="ORF">nbrc107696_10310</name>
</gene>
<keyword evidence="4 5" id="KW-0472">Membrane</keyword>
<protein>
    <submittedName>
        <fullName evidence="7">Putative amino acid permease</fullName>
    </submittedName>
</protein>
<feature type="transmembrane region" description="Helical" evidence="5">
    <location>
        <begin position="413"/>
        <end position="434"/>
    </location>
</feature>
<name>A0A7I9V596_9ACTN</name>
<feature type="transmembrane region" description="Helical" evidence="5">
    <location>
        <begin position="214"/>
        <end position="235"/>
    </location>
</feature>
<dbReference type="RefSeq" id="WP_161894463.1">
    <property type="nucleotide sequence ID" value="NZ_BJOV01000002.1"/>
</dbReference>
<evidence type="ECO:0000313" key="8">
    <source>
        <dbReference type="Proteomes" id="UP000444960"/>
    </source>
</evidence>
<dbReference type="Gene3D" id="1.20.1740.10">
    <property type="entry name" value="Amino acid/polyamine transporter I"/>
    <property type="match status" value="1"/>
</dbReference>
<comment type="caution">
    <text evidence="7">The sequence shown here is derived from an EMBL/GenBank/DDBJ whole genome shotgun (WGS) entry which is preliminary data.</text>
</comment>
<dbReference type="PANTHER" id="PTHR42770:SF16">
    <property type="entry name" value="AMINO ACID PERMEASE"/>
    <property type="match status" value="1"/>
</dbReference>
<keyword evidence="8" id="KW-1185">Reference proteome</keyword>
<dbReference type="Proteomes" id="UP000444960">
    <property type="component" value="Unassembled WGS sequence"/>
</dbReference>
<comment type="subcellular location">
    <subcellularLocation>
        <location evidence="1">Membrane</location>
        <topology evidence="1">Multi-pass membrane protein</topology>
    </subcellularLocation>
</comment>
<dbReference type="PANTHER" id="PTHR42770">
    <property type="entry name" value="AMINO ACID TRANSPORTER-RELATED"/>
    <property type="match status" value="1"/>
</dbReference>
<accession>A0A7I9V596</accession>
<dbReference type="Pfam" id="PF00324">
    <property type="entry name" value="AA_permease"/>
    <property type="match status" value="1"/>
</dbReference>
<dbReference type="OrthoDB" id="137613at2"/>
<feature type="domain" description="Amino acid permease/ SLC12A" evidence="6">
    <location>
        <begin position="29"/>
        <end position="433"/>
    </location>
</feature>
<evidence type="ECO:0000256" key="3">
    <source>
        <dbReference type="ARBA" id="ARBA00022989"/>
    </source>
</evidence>
<feature type="transmembrane region" description="Helical" evidence="5">
    <location>
        <begin position="302"/>
        <end position="322"/>
    </location>
</feature>
<evidence type="ECO:0000256" key="5">
    <source>
        <dbReference type="SAM" id="Phobius"/>
    </source>
</evidence>
<keyword evidence="3 5" id="KW-1133">Transmembrane helix</keyword>
<dbReference type="AlphaFoldDB" id="A0A7I9V596"/>
<feature type="transmembrane region" description="Helical" evidence="5">
    <location>
        <begin position="144"/>
        <end position="160"/>
    </location>
</feature>